<evidence type="ECO:0000313" key="4">
    <source>
        <dbReference type="Proteomes" id="UP001165641"/>
    </source>
</evidence>
<proteinExistence type="predicted"/>
<keyword evidence="1" id="KW-1133">Transmembrane helix</keyword>
<organism evidence="3 4">
    <name type="scientific">Paracoccus onchidii</name>
    <dbReference type="NCBI Taxonomy" id="3017813"/>
    <lineage>
        <taxon>Bacteria</taxon>
        <taxon>Pseudomonadati</taxon>
        <taxon>Pseudomonadota</taxon>
        <taxon>Alphaproteobacteria</taxon>
        <taxon>Rhodobacterales</taxon>
        <taxon>Paracoccaceae</taxon>
        <taxon>Paracoccus</taxon>
    </lineage>
</organism>
<keyword evidence="4" id="KW-1185">Reference proteome</keyword>
<reference evidence="3" key="1">
    <citation type="submission" date="2022-12" db="EMBL/GenBank/DDBJ databases">
        <title>Paracoccus onchidii sp. nov., isolated from a marine invertebrate from the South China Sea.</title>
        <authorList>
            <person name="Xu S."/>
            <person name="Liu Z."/>
            <person name="Xu Y."/>
        </authorList>
    </citation>
    <scope>NUCLEOTIDE SEQUENCE</scope>
    <source>
        <strain evidence="3">Z330</strain>
    </source>
</reference>
<feature type="transmembrane region" description="Helical" evidence="1">
    <location>
        <begin position="7"/>
        <end position="26"/>
    </location>
</feature>
<keyword evidence="1" id="KW-0812">Transmembrane</keyword>
<keyword evidence="1" id="KW-0472">Membrane</keyword>
<sequence>MLRTDRIVGGIAILVAVFFIWRTTLIEIPFISDPLGPKTFPVIICAVLALAGLGVMLKPDAEPNWPKLSGFMEVGLGVVVFIAYAELLPVLGFIIATFFAGGILAWRLGAPPVQAAIAGIGISLGIYAVFHLALGLTLAVGPLGF</sequence>
<name>A0ABT4ZJD5_9RHOB</name>
<accession>A0ABT4ZJD5</accession>
<protein>
    <submittedName>
        <fullName evidence="3">Tripartite tricarboxylate transporter TctB family protein</fullName>
    </submittedName>
</protein>
<feature type="domain" description="DUF1468" evidence="2">
    <location>
        <begin position="7"/>
        <end position="138"/>
    </location>
</feature>
<feature type="transmembrane region" description="Helical" evidence="1">
    <location>
        <begin position="116"/>
        <end position="140"/>
    </location>
</feature>
<evidence type="ECO:0000259" key="2">
    <source>
        <dbReference type="Pfam" id="PF07331"/>
    </source>
</evidence>
<gene>
    <name evidence="3" type="ORF">PAF17_16930</name>
</gene>
<dbReference type="Pfam" id="PF07331">
    <property type="entry name" value="TctB"/>
    <property type="match status" value="1"/>
</dbReference>
<comment type="caution">
    <text evidence="3">The sequence shown here is derived from an EMBL/GenBank/DDBJ whole genome shotgun (WGS) entry which is preliminary data.</text>
</comment>
<feature type="transmembrane region" description="Helical" evidence="1">
    <location>
        <begin position="38"/>
        <end position="56"/>
    </location>
</feature>
<dbReference type="Proteomes" id="UP001165641">
    <property type="component" value="Unassembled WGS sequence"/>
</dbReference>
<evidence type="ECO:0000256" key="1">
    <source>
        <dbReference type="SAM" id="Phobius"/>
    </source>
</evidence>
<dbReference type="RefSeq" id="WP_271890277.1">
    <property type="nucleotide sequence ID" value="NZ_JAQBIE010000027.1"/>
</dbReference>
<dbReference type="EMBL" id="JAQBIE010000027">
    <property type="protein sequence ID" value="MDB6179177.1"/>
    <property type="molecule type" value="Genomic_DNA"/>
</dbReference>
<evidence type="ECO:0000313" key="3">
    <source>
        <dbReference type="EMBL" id="MDB6179177.1"/>
    </source>
</evidence>
<dbReference type="InterPro" id="IPR009936">
    <property type="entry name" value="DUF1468"/>
</dbReference>